<sequence>MGEVRAQLQEVYNSGFRDEWKSALRKADIPSSSDLYLQSNMPLPYLEAGLKESDDKDEEDKAEEAETEQEDRAADPAPVATSNPPTPSDGS</sequence>
<protein>
    <submittedName>
        <fullName evidence="2">Uncharacterized protein</fullName>
    </submittedName>
</protein>
<reference evidence="2" key="1">
    <citation type="submission" date="2018-02" db="EMBL/GenBank/DDBJ databases">
        <authorList>
            <person name="Cohen D.B."/>
            <person name="Kent A.D."/>
        </authorList>
    </citation>
    <scope>NUCLEOTIDE SEQUENCE</scope>
</reference>
<evidence type="ECO:0000256" key="1">
    <source>
        <dbReference type="SAM" id="MobiDB-lite"/>
    </source>
</evidence>
<evidence type="ECO:0000313" key="2">
    <source>
        <dbReference type="EMBL" id="SPD08569.1"/>
    </source>
</evidence>
<feature type="region of interest" description="Disordered" evidence="1">
    <location>
        <begin position="46"/>
        <end position="91"/>
    </location>
</feature>
<accession>A0A2N9HAF0</accession>
<gene>
    <name evidence="2" type="ORF">FSB_LOCUS36451</name>
</gene>
<organism evidence="2">
    <name type="scientific">Fagus sylvatica</name>
    <name type="common">Beechnut</name>
    <dbReference type="NCBI Taxonomy" id="28930"/>
    <lineage>
        <taxon>Eukaryota</taxon>
        <taxon>Viridiplantae</taxon>
        <taxon>Streptophyta</taxon>
        <taxon>Embryophyta</taxon>
        <taxon>Tracheophyta</taxon>
        <taxon>Spermatophyta</taxon>
        <taxon>Magnoliopsida</taxon>
        <taxon>eudicotyledons</taxon>
        <taxon>Gunneridae</taxon>
        <taxon>Pentapetalae</taxon>
        <taxon>rosids</taxon>
        <taxon>fabids</taxon>
        <taxon>Fagales</taxon>
        <taxon>Fagaceae</taxon>
        <taxon>Fagus</taxon>
    </lineage>
</organism>
<proteinExistence type="predicted"/>
<dbReference type="AlphaFoldDB" id="A0A2N9HAF0"/>
<dbReference type="EMBL" id="OIVN01003068">
    <property type="protein sequence ID" value="SPD08569.1"/>
    <property type="molecule type" value="Genomic_DNA"/>
</dbReference>
<feature type="compositionally biased region" description="Acidic residues" evidence="1">
    <location>
        <begin position="55"/>
        <end position="69"/>
    </location>
</feature>
<name>A0A2N9HAF0_FAGSY</name>